<gene>
    <name evidence="8" type="ORF">HNY73_005886</name>
</gene>
<dbReference type="GO" id="GO:0005634">
    <property type="term" value="C:nucleus"/>
    <property type="evidence" value="ECO:0007669"/>
    <property type="project" value="UniProtKB-SubCell"/>
</dbReference>
<dbReference type="Pfam" id="PF21255">
    <property type="entry name" value="DNMT3_ADD_GATA1-like"/>
    <property type="match status" value="1"/>
</dbReference>
<dbReference type="OrthoDB" id="6432841at2759"/>
<dbReference type="Gene3D" id="3.40.50.150">
    <property type="entry name" value="Vaccinia Virus protein VP39"/>
    <property type="match status" value="1"/>
</dbReference>
<comment type="caution">
    <text evidence="8">The sequence shown here is derived from an EMBL/GenBank/DDBJ whole genome shotgun (WGS) entry which is preliminary data.</text>
</comment>
<dbReference type="CDD" id="cd05835">
    <property type="entry name" value="PWWP_DNMT3"/>
    <property type="match status" value="1"/>
</dbReference>
<evidence type="ECO:0000256" key="3">
    <source>
        <dbReference type="ARBA" id="ARBA00022771"/>
    </source>
</evidence>
<evidence type="ECO:0000313" key="8">
    <source>
        <dbReference type="EMBL" id="KAF8790947.1"/>
    </source>
</evidence>
<evidence type="ECO:0000256" key="2">
    <source>
        <dbReference type="ARBA" id="ARBA00022723"/>
    </source>
</evidence>
<dbReference type="InterPro" id="IPR011011">
    <property type="entry name" value="Znf_FYVE_PHD"/>
</dbReference>
<reference evidence="8" key="2">
    <citation type="submission" date="2020-06" db="EMBL/GenBank/DDBJ databases">
        <authorList>
            <person name="Sheffer M."/>
        </authorList>
    </citation>
    <scope>NUCLEOTIDE SEQUENCE</scope>
</reference>
<keyword evidence="3" id="KW-0863">Zinc-finger</keyword>
<dbReference type="GO" id="GO:0010468">
    <property type="term" value="P:regulation of gene expression"/>
    <property type="evidence" value="ECO:0007669"/>
    <property type="project" value="UniProtKB-ARBA"/>
</dbReference>
<dbReference type="SMART" id="SM00293">
    <property type="entry name" value="PWWP"/>
    <property type="match status" value="1"/>
</dbReference>
<dbReference type="InterPro" id="IPR013083">
    <property type="entry name" value="Znf_RING/FYVE/PHD"/>
</dbReference>
<keyword evidence="5" id="KW-0539">Nucleus</keyword>
<dbReference type="SUPFAM" id="SSF63748">
    <property type="entry name" value="Tudor/PWWP/MBT"/>
    <property type="match status" value="1"/>
</dbReference>
<accession>A0A8T0FI64</accession>
<evidence type="ECO:0000259" key="6">
    <source>
        <dbReference type="PROSITE" id="PS50812"/>
    </source>
</evidence>
<reference evidence="8" key="1">
    <citation type="journal article" date="2020" name="bioRxiv">
        <title>Chromosome-level reference genome of the European wasp spider Argiope bruennichi: a resource for studies on range expansion and evolutionary adaptation.</title>
        <authorList>
            <person name="Sheffer M.M."/>
            <person name="Hoppe A."/>
            <person name="Krehenwinkel H."/>
            <person name="Uhl G."/>
            <person name="Kuss A.W."/>
            <person name="Jensen L."/>
            <person name="Jensen C."/>
            <person name="Gillespie R.G."/>
            <person name="Hoff K.J."/>
            <person name="Prost S."/>
        </authorList>
    </citation>
    <scope>NUCLEOTIDE SEQUENCE</scope>
</reference>
<feature type="domain" description="PWWP" evidence="6">
    <location>
        <begin position="4"/>
        <end position="65"/>
    </location>
</feature>
<dbReference type="Gene3D" id="2.30.30.140">
    <property type="match status" value="1"/>
</dbReference>
<dbReference type="InterPro" id="IPR025766">
    <property type="entry name" value="ADD"/>
</dbReference>
<proteinExistence type="predicted"/>
<protein>
    <submittedName>
        <fullName evidence="8">DNA (Cytosine-5)-methyltransferase 3A like protein</fullName>
    </submittedName>
</protein>
<dbReference type="InterPro" id="IPR029063">
    <property type="entry name" value="SAM-dependent_MTases_sf"/>
</dbReference>
<dbReference type="InterPro" id="IPR040552">
    <property type="entry name" value="DNMT3_ADD_GATA1-like"/>
</dbReference>
<dbReference type="GO" id="GO:0008270">
    <property type="term" value="F:zinc ion binding"/>
    <property type="evidence" value="ECO:0007669"/>
    <property type="project" value="UniProtKB-KW"/>
</dbReference>
<dbReference type="PROSITE" id="PS50812">
    <property type="entry name" value="PWWP"/>
    <property type="match status" value="1"/>
</dbReference>
<dbReference type="AlphaFoldDB" id="A0A8T0FI64"/>
<feature type="domain" description="PHD-type" evidence="7">
    <location>
        <begin position="161"/>
        <end position="295"/>
    </location>
</feature>
<evidence type="ECO:0000256" key="5">
    <source>
        <dbReference type="ARBA" id="ARBA00023242"/>
    </source>
</evidence>
<dbReference type="EMBL" id="JABXBU010000011">
    <property type="protein sequence ID" value="KAF8790947.1"/>
    <property type="molecule type" value="Genomic_DNA"/>
</dbReference>
<dbReference type="SUPFAM" id="SSF57903">
    <property type="entry name" value="FYVE/PHD zinc finger"/>
    <property type="match status" value="1"/>
</dbReference>
<keyword evidence="4" id="KW-0862">Zinc</keyword>
<evidence type="ECO:0000256" key="1">
    <source>
        <dbReference type="ARBA" id="ARBA00004123"/>
    </source>
</evidence>
<dbReference type="InterPro" id="IPR000313">
    <property type="entry name" value="PWWP_dom"/>
</dbReference>
<comment type="subcellular location">
    <subcellularLocation>
        <location evidence="1">Nucleus</location>
    </subcellularLocation>
</comment>
<evidence type="ECO:0000256" key="4">
    <source>
        <dbReference type="ARBA" id="ARBA00022833"/>
    </source>
</evidence>
<dbReference type="PROSITE" id="PS51533">
    <property type="entry name" value="ADD"/>
    <property type="match status" value="1"/>
</dbReference>
<dbReference type="PANTHER" id="PTHR10688">
    <property type="entry name" value="PWWP DOMAIN-CONTAINING PROTEIN"/>
    <property type="match status" value="1"/>
</dbReference>
<dbReference type="Pfam" id="PF17980">
    <property type="entry name" value="ADD_DNMT3"/>
    <property type="match status" value="1"/>
</dbReference>
<evidence type="ECO:0000313" key="9">
    <source>
        <dbReference type="Proteomes" id="UP000807504"/>
    </source>
</evidence>
<dbReference type="CDD" id="cd11725">
    <property type="entry name" value="ADDz_Dnmt3"/>
    <property type="match status" value="1"/>
</dbReference>
<dbReference type="InterPro" id="IPR049554">
    <property type="entry name" value="DNMT3_ADD_PHD"/>
</dbReference>
<keyword evidence="2" id="KW-0479">Metal-binding</keyword>
<dbReference type="Proteomes" id="UP000807504">
    <property type="component" value="Unassembled WGS sequence"/>
</dbReference>
<dbReference type="OMA" id="KANDICV"/>
<organism evidence="8 9">
    <name type="scientific">Argiope bruennichi</name>
    <name type="common">Wasp spider</name>
    <name type="synonym">Aranea bruennichi</name>
    <dbReference type="NCBI Taxonomy" id="94029"/>
    <lineage>
        <taxon>Eukaryota</taxon>
        <taxon>Metazoa</taxon>
        <taxon>Ecdysozoa</taxon>
        <taxon>Arthropoda</taxon>
        <taxon>Chelicerata</taxon>
        <taxon>Arachnida</taxon>
        <taxon>Araneae</taxon>
        <taxon>Araneomorphae</taxon>
        <taxon>Entelegynae</taxon>
        <taxon>Araneoidea</taxon>
        <taxon>Araneidae</taxon>
        <taxon>Argiope</taxon>
    </lineage>
</organism>
<dbReference type="InterPro" id="IPR052657">
    <property type="entry name" value="PDP_family_Arabidopsis"/>
</dbReference>
<name>A0A8T0FI64_ARGBR</name>
<sequence length="482" mass="55417">MLKRSSIVWGKLKGLPWWPGIVVDADDCGQSNVRNDHQTKLWIFWFGDHKVSQVESKNLKEFEENFCEKSVSKNKLLKCAVEEVLIILADRYNIEYSDPSSLFEWAKEGFKKKMPLPSGESISLYLPDIVKTALQKHYPKRKSESSSEDDSENEIVNVLNEVSKGRKSLEDICVMCCKSKNSVIMKHPLFVGGVCQKCKKDMDKIIEADKGKANDICVLCGQGGNLIYCGNSMCLCAYCKTCIDYMAPKGSFSKILKDNDWKCYLCEPKRQAGCLIKRREIYLSMSAATPIIPPEKVPIRVIGDTNAALSVLKKKKIAVDLYCTESSQLQEPSTSKRHDLYTDFSDEEFHEISADFVFGSFFVPSSVVDDREKVLESFSTSFYRFLYRLNGARVVMPSLFFFYMSDGEFMDDEIKSRVMQFLRVDPIIVMFPLKNIYLWTNVPPIKGIKNRKYSMKRNLHLEIEEDILDKFLEPLKNFYKKE</sequence>
<dbReference type="Pfam" id="PF00855">
    <property type="entry name" value="PWWP"/>
    <property type="match status" value="1"/>
</dbReference>
<evidence type="ECO:0000259" key="7">
    <source>
        <dbReference type="PROSITE" id="PS51533"/>
    </source>
</evidence>
<dbReference type="Gene3D" id="3.30.40.10">
    <property type="entry name" value="Zinc/RING finger domain, C3HC4 (zinc finger)"/>
    <property type="match status" value="1"/>
</dbReference>
<keyword evidence="9" id="KW-1185">Reference proteome</keyword>